<dbReference type="GO" id="GO:0055085">
    <property type="term" value="P:transmembrane transport"/>
    <property type="evidence" value="ECO:0007669"/>
    <property type="project" value="InterPro"/>
</dbReference>
<organism evidence="10">
    <name type="scientific">hydrothermal vent metagenome</name>
    <dbReference type="NCBI Taxonomy" id="652676"/>
    <lineage>
        <taxon>unclassified sequences</taxon>
        <taxon>metagenomes</taxon>
        <taxon>ecological metagenomes</taxon>
    </lineage>
</organism>
<protein>
    <submittedName>
        <fullName evidence="10">Potassium efflux system KefA protein / Small-conductance mechanosensitive channel</fullName>
    </submittedName>
</protein>
<evidence type="ECO:0000256" key="6">
    <source>
        <dbReference type="ARBA" id="ARBA00023136"/>
    </source>
</evidence>
<dbReference type="Pfam" id="PF21082">
    <property type="entry name" value="MS_channel_3rd"/>
    <property type="match status" value="1"/>
</dbReference>
<name>A0A3B0ZEJ1_9ZZZZ</name>
<evidence type="ECO:0000313" key="10">
    <source>
        <dbReference type="EMBL" id="VAW79784.1"/>
    </source>
</evidence>
<sequence length="776" mass="85774">MTARETLLLRPATLLAMLLLLAFTVASPVHAQQKDLRAFGKTLKVIEASLAKRQAEESDLTKWAQEISAGRPLALDCVEQGEAQQQKLEEDLVSLGDYVAGEPRDVTRKRNEVKREIKDIERELAGCRLLVLRSEELQNAISEEMKAMLARQLSARGTNIGVLLLDNWQQPALWLSASKDFLHQHSGISRLEPDDWTILVVLAVFSLLTGLWLRRRLLKRASEGAWTDDLTGHFSCALVSTVGHYLPGLLTSSILAVTLYFISGDVRPVPFINIASYALPFYLLTVTVMRLFLAPHPPAAVFIQVPVKLAAPLARRLMVLALLAYVGVLLFYTLLAQSLPESAFLLARGVFAAFLILNLIWALWLVMRLPHLASVRGINWLVNLVLVGALAAEWAGYRNLSVTALRILLGTSIVIGVTLFIGHLFRDFYDSLDEGSRRRTRSVRRTLGVRTGEHFPGLIWIRITTALLLWGTAALAVLRVWGASDATLKQISAWFTEGFELGSLNVVPVRILFAIISFAVLVALTGWVKAKLESSWLSRARMERGAREALVTVSGYVLIATAILVALGVSGVDFSNLAIIAGALSVGIGFGLQNIVNNFVSGLILLFERPIKTGDWIVVGNTEGYVKRIRIRSTQIQTFDHADVIVPNSELISNQVTNWMLYDMRGRVRVPVGVAYGSNTDQVKTILLQVAEENPSVISDSATNGPRVLFRAFGDSALAFELRCFIYNIDERVQVVSDLNFAIDRAFREAGIEIPFPQRDLHMRSWNADNGPSAGK</sequence>
<evidence type="ECO:0000259" key="8">
    <source>
        <dbReference type="Pfam" id="PF00924"/>
    </source>
</evidence>
<feature type="transmembrane region" description="Helical" evidence="7">
    <location>
        <begin position="234"/>
        <end position="262"/>
    </location>
</feature>
<feature type="transmembrane region" description="Helical" evidence="7">
    <location>
        <begin position="274"/>
        <end position="293"/>
    </location>
</feature>
<dbReference type="InterPro" id="IPR011066">
    <property type="entry name" value="MscS_channel_C_sf"/>
</dbReference>
<evidence type="ECO:0000256" key="5">
    <source>
        <dbReference type="ARBA" id="ARBA00022989"/>
    </source>
</evidence>
<feature type="transmembrane region" description="Helical" evidence="7">
    <location>
        <begin position="578"/>
        <end position="607"/>
    </location>
</feature>
<evidence type="ECO:0000256" key="4">
    <source>
        <dbReference type="ARBA" id="ARBA00022692"/>
    </source>
</evidence>
<feature type="transmembrane region" description="Helical" evidence="7">
    <location>
        <begin position="549"/>
        <end position="572"/>
    </location>
</feature>
<feature type="transmembrane region" description="Helical" evidence="7">
    <location>
        <begin position="196"/>
        <end position="213"/>
    </location>
</feature>
<dbReference type="InterPro" id="IPR011014">
    <property type="entry name" value="MscS_channel_TM-2"/>
</dbReference>
<proteinExistence type="inferred from homology"/>
<keyword evidence="6 7" id="KW-0472">Membrane</keyword>
<dbReference type="InterPro" id="IPR049278">
    <property type="entry name" value="MS_channel_C"/>
</dbReference>
<keyword evidence="3" id="KW-1003">Cell membrane</keyword>
<evidence type="ECO:0000256" key="2">
    <source>
        <dbReference type="ARBA" id="ARBA00008017"/>
    </source>
</evidence>
<comment type="similarity">
    <text evidence="2">Belongs to the MscS (TC 1.A.23) family.</text>
</comment>
<dbReference type="InterPro" id="IPR010920">
    <property type="entry name" value="LSM_dom_sf"/>
</dbReference>
<dbReference type="SUPFAM" id="SSF82861">
    <property type="entry name" value="Mechanosensitive channel protein MscS (YggB), transmembrane region"/>
    <property type="match status" value="1"/>
</dbReference>
<evidence type="ECO:0000259" key="9">
    <source>
        <dbReference type="Pfam" id="PF21082"/>
    </source>
</evidence>
<dbReference type="AlphaFoldDB" id="A0A3B0ZEJ1"/>
<dbReference type="PANTHER" id="PTHR30347:SF1">
    <property type="entry name" value="MECHANOSENSITIVE CHANNEL MSCK"/>
    <property type="match status" value="1"/>
</dbReference>
<gene>
    <name evidence="10" type="ORF">MNBD_GAMMA14-2246</name>
</gene>
<accession>A0A3B0ZEJ1</accession>
<dbReference type="EMBL" id="UOFM01000325">
    <property type="protein sequence ID" value="VAW79784.1"/>
    <property type="molecule type" value="Genomic_DNA"/>
</dbReference>
<dbReference type="SUPFAM" id="SSF50182">
    <property type="entry name" value="Sm-like ribonucleoproteins"/>
    <property type="match status" value="1"/>
</dbReference>
<dbReference type="InterPro" id="IPR052702">
    <property type="entry name" value="MscS-like_channel"/>
</dbReference>
<keyword evidence="5 7" id="KW-1133">Transmembrane helix</keyword>
<reference evidence="10" key="1">
    <citation type="submission" date="2018-06" db="EMBL/GenBank/DDBJ databases">
        <authorList>
            <person name="Zhirakovskaya E."/>
        </authorList>
    </citation>
    <scope>NUCLEOTIDE SEQUENCE</scope>
</reference>
<dbReference type="Gene3D" id="1.10.287.1260">
    <property type="match status" value="1"/>
</dbReference>
<feature type="transmembrane region" description="Helical" evidence="7">
    <location>
        <begin position="313"/>
        <end position="334"/>
    </location>
</feature>
<dbReference type="Pfam" id="PF00924">
    <property type="entry name" value="MS_channel_2nd"/>
    <property type="match status" value="1"/>
</dbReference>
<dbReference type="PANTHER" id="PTHR30347">
    <property type="entry name" value="POTASSIUM CHANNEL RELATED"/>
    <property type="match status" value="1"/>
</dbReference>
<dbReference type="InterPro" id="IPR006685">
    <property type="entry name" value="MscS_channel_2nd"/>
</dbReference>
<dbReference type="Gene3D" id="2.30.30.60">
    <property type="match status" value="1"/>
</dbReference>
<feature type="transmembrane region" description="Helical" evidence="7">
    <location>
        <begin position="507"/>
        <end position="528"/>
    </location>
</feature>
<dbReference type="GO" id="GO:0005886">
    <property type="term" value="C:plasma membrane"/>
    <property type="evidence" value="ECO:0007669"/>
    <property type="project" value="UniProtKB-SubCell"/>
</dbReference>
<feature type="transmembrane region" description="Helical" evidence="7">
    <location>
        <begin position="459"/>
        <end position="481"/>
    </location>
</feature>
<feature type="domain" description="Mechanosensitive ion channel MscS C-terminal" evidence="9">
    <location>
        <begin position="668"/>
        <end position="754"/>
    </location>
</feature>
<dbReference type="InterPro" id="IPR023408">
    <property type="entry name" value="MscS_beta-dom_sf"/>
</dbReference>
<dbReference type="Gene3D" id="3.30.70.100">
    <property type="match status" value="1"/>
</dbReference>
<feature type="domain" description="Mechanosensitive ion channel MscS" evidence="8">
    <location>
        <begin position="594"/>
        <end position="659"/>
    </location>
</feature>
<evidence type="ECO:0000256" key="1">
    <source>
        <dbReference type="ARBA" id="ARBA00004651"/>
    </source>
</evidence>
<dbReference type="SUPFAM" id="SSF82689">
    <property type="entry name" value="Mechanosensitive channel protein MscS (YggB), C-terminal domain"/>
    <property type="match status" value="1"/>
</dbReference>
<feature type="transmembrane region" description="Helical" evidence="7">
    <location>
        <begin position="378"/>
        <end position="397"/>
    </location>
</feature>
<keyword evidence="4 7" id="KW-0812">Transmembrane</keyword>
<comment type="subcellular location">
    <subcellularLocation>
        <location evidence="1">Cell membrane</location>
        <topology evidence="1">Multi-pass membrane protein</topology>
    </subcellularLocation>
</comment>
<evidence type="ECO:0000256" key="7">
    <source>
        <dbReference type="SAM" id="Phobius"/>
    </source>
</evidence>
<evidence type="ECO:0000256" key="3">
    <source>
        <dbReference type="ARBA" id="ARBA00022475"/>
    </source>
</evidence>
<feature type="transmembrane region" description="Helical" evidence="7">
    <location>
        <begin position="346"/>
        <end position="366"/>
    </location>
</feature>
<feature type="transmembrane region" description="Helical" evidence="7">
    <location>
        <begin position="403"/>
        <end position="425"/>
    </location>
</feature>